<dbReference type="PROSITE" id="PS50011">
    <property type="entry name" value="PROTEIN_KINASE_DOM"/>
    <property type="match status" value="1"/>
</dbReference>
<dbReference type="InterPro" id="IPR011009">
    <property type="entry name" value="Kinase-like_dom_sf"/>
</dbReference>
<protein>
    <recommendedName>
        <fullName evidence="4">Protein kinase domain-containing protein</fullName>
    </recommendedName>
</protein>
<feature type="compositionally biased region" description="Polar residues" evidence="3">
    <location>
        <begin position="667"/>
        <end position="690"/>
    </location>
</feature>
<dbReference type="Proteomes" id="UP000078595">
    <property type="component" value="Chromosome 6"/>
</dbReference>
<feature type="compositionally biased region" description="Polar residues" evidence="3">
    <location>
        <begin position="630"/>
        <end position="644"/>
    </location>
</feature>
<evidence type="ECO:0000256" key="3">
    <source>
        <dbReference type="SAM" id="MobiDB-lite"/>
    </source>
</evidence>
<reference evidence="5" key="2">
    <citation type="submission" date="2024-02" db="EMBL/GenBank/DDBJ databases">
        <title>Comparative genomics of Cryptococcus and Kwoniella reveals pathogenesis evolution and contrasting modes of karyotype evolution via chromosome fusion or intercentromeric recombination.</title>
        <authorList>
            <person name="Coelho M.A."/>
            <person name="David-Palma M."/>
            <person name="Shea T."/>
            <person name="Bowers K."/>
            <person name="McGinley-Smith S."/>
            <person name="Mohammad A.W."/>
            <person name="Gnirke A."/>
            <person name="Yurkov A.M."/>
            <person name="Nowrousian M."/>
            <person name="Sun S."/>
            <person name="Cuomo C.A."/>
            <person name="Heitman J."/>
        </authorList>
    </citation>
    <scope>NUCLEOTIDE SEQUENCE</scope>
    <source>
        <strain evidence="5">CBS 10117</strain>
    </source>
</reference>
<feature type="region of interest" description="Disordered" evidence="3">
    <location>
        <begin position="928"/>
        <end position="975"/>
    </location>
</feature>
<feature type="compositionally biased region" description="Polar residues" evidence="3">
    <location>
        <begin position="445"/>
        <end position="455"/>
    </location>
</feature>
<dbReference type="GO" id="GO:0045719">
    <property type="term" value="P:negative regulation of glycogen biosynthetic process"/>
    <property type="evidence" value="ECO:0007669"/>
    <property type="project" value="TreeGrafter"/>
</dbReference>
<evidence type="ECO:0000256" key="1">
    <source>
        <dbReference type="ARBA" id="ARBA00022741"/>
    </source>
</evidence>
<dbReference type="FunFam" id="1.10.510.10:FF:001062">
    <property type="entry name" value="Unplaced genomic scaffold supercont1.2, whole genome shotgun sequence"/>
    <property type="match status" value="1"/>
</dbReference>
<feature type="compositionally biased region" description="Polar residues" evidence="3">
    <location>
        <begin position="958"/>
        <end position="970"/>
    </location>
</feature>
<evidence type="ECO:0000256" key="2">
    <source>
        <dbReference type="ARBA" id="ARBA00022840"/>
    </source>
</evidence>
<dbReference type="Gene3D" id="3.30.200.20">
    <property type="entry name" value="Phosphorylase Kinase, domain 1"/>
    <property type="match status" value="2"/>
</dbReference>
<feature type="domain" description="Protein kinase" evidence="4">
    <location>
        <begin position="852"/>
        <end position="1214"/>
    </location>
</feature>
<feature type="compositionally biased region" description="Basic and acidic residues" evidence="3">
    <location>
        <begin position="188"/>
        <end position="208"/>
    </location>
</feature>
<feature type="region of interest" description="Disordered" evidence="3">
    <location>
        <begin position="345"/>
        <end position="456"/>
    </location>
</feature>
<dbReference type="FunFam" id="3.30.200.20:FF:000747">
    <property type="entry name" value="Unplaced genomic scaffold supercont1.2, whole genome shotgun sequence"/>
    <property type="match status" value="1"/>
</dbReference>
<accession>A0AAJ8KRW5</accession>
<feature type="compositionally biased region" description="Polar residues" evidence="3">
    <location>
        <begin position="778"/>
        <end position="811"/>
    </location>
</feature>
<organism evidence="5 6">
    <name type="scientific">Kwoniella dejecticola CBS 10117</name>
    <dbReference type="NCBI Taxonomy" id="1296121"/>
    <lineage>
        <taxon>Eukaryota</taxon>
        <taxon>Fungi</taxon>
        <taxon>Dikarya</taxon>
        <taxon>Basidiomycota</taxon>
        <taxon>Agaricomycotina</taxon>
        <taxon>Tremellomycetes</taxon>
        <taxon>Tremellales</taxon>
        <taxon>Cryptococcaceae</taxon>
        <taxon>Kwoniella</taxon>
    </lineage>
</organism>
<dbReference type="SMART" id="SM00220">
    <property type="entry name" value="S_TKc"/>
    <property type="match status" value="1"/>
</dbReference>
<dbReference type="GO" id="GO:0005524">
    <property type="term" value="F:ATP binding"/>
    <property type="evidence" value="ECO:0007669"/>
    <property type="project" value="UniProtKB-KW"/>
</dbReference>
<feature type="region of interest" description="Disordered" evidence="3">
    <location>
        <begin position="563"/>
        <end position="754"/>
    </location>
</feature>
<dbReference type="PROSITE" id="PS00108">
    <property type="entry name" value="PROTEIN_KINASE_ST"/>
    <property type="match status" value="1"/>
</dbReference>
<feature type="region of interest" description="Disordered" evidence="3">
    <location>
        <begin position="767"/>
        <end position="811"/>
    </location>
</feature>
<feature type="region of interest" description="Disordered" evidence="3">
    <location>
        <begin position="26"/>
        <end position="287"/>
    </location>
</feature>
<dbReference type="RefSeq" id="XP_065825156.1">
    <property type="nucleotide sequence ID" value="XM_065969084.1"/>
</dbReference>
<dbReference type="PANTHER" id="PTHR24346:SF51">
    <property type="entry name" value="PAS DOMAIN-CONTAINING SERINE_THREONINE-PROTEIN KINASE"/>
    <property type="match status" value="1"/>
</dbReference>
<dbReference type="KEGG" id="kdj:28969217"/>
<dbReference type="Gene3D" id="1.10.510.10">
    <property type="entry name" value="Transferase(Phosphotransferase) domain 1"/>
    <property type="match status" value="1"/>
</dbReference>
<dbReference type="PANTHER" id="PTHR24346">
    <property type="entry name" value="MAP/MICROTUBULE AFFINITY-REGULATING KINASE"/>
    <property type="match status" value="1"/>
</dbReference>
<dbReference type="SUPFAM" id="SSF56112">
    <property type="entry name" value="Protein kinase-like (PK-like)"/>
    <property type="match status" value="1"/>
</dbReference>
<dbReference type="InterPro" id="IPR000719">
    <property type="entry name" value="Prot_kinase_dom"/>
</dbReference>
<gene>
    <name evidence="5" type="ORF">I303_105036</name>
</gene>
<dbReference type="GO" id="GO:0005829">
    <property type="term" value="C:cytosol"/>
    <property type="evidence" value="ECO:0007669"/>
    <property type="project" value="TreeGrafter"/>
</dbReference>
<proteinExistence type="predicted"/>
<dbReference type="GO" id="GO:0035556">
    <property type="term" value="P:intracellular signal transduction"/>
    <property type="evidence" value="ECO:0007669"/>
    <property type="project" value="TreeGrafter"/>
</dbReference>
<dbReference type="EMBL" id="CP144535">
    <property type="protein sequence ID" value="WWC62440.1"/>
    <property type="molecule type" value="Genomic_DNA"/>
</dbReference>
<feature type="compositionally biased region" description="Basic and acidic residues" evidence="3">
    <location>
        <begin position="70"/>
        <end position="84"/>
    </location>
</feature>
<feature type="compositionally biased region" description="Polar residues" evidence="3">
    <location>
        <begin position="412"/>
        <end position="428"/>
    </location>
</feature>
<dbReference type="InterPro" id="IPR008271">
    <property type="entry name" value="Ser/Thr_kinase_AS"/>
</dbReference>
<feature type="compositionally biased region" description="Gly residues" evidence="3">
    <location>
        <begin position="580"/>
        <end position="594"/>
    </location>
</feature>
<dbReference type="Pfam" id="PF00069">
    <property type="entry name" value="Pkinase"/>
    <property type="match status" value="1"/>
</dbReference>
<feature type="compositionally biased region" description="Acidic residues" evidence="3">
    <location>
        <begin position="147"/>
        <end position="174"/>
    </location>
</feature>
<keyword evidence="2" id="KW-0067">ATP-binding</keyword>
<feature type="region of interest" description="Disordered" evidence="3">
    <location>
        <begin position="471"/>
        <end position="516"/>
    </location>
</feature>
<feature type="compositionally biased region" description="Polar residues" evidence="3">
    <location>
        <begin position="231"/>
        <end position="245"/>
    </location>
</feature>
<reference evidence="5" key="1">
    <citation type="submission" date="2013-07" db="EMBL/GenBank/DDBJ databases">
        <authorList>
            <consortium name="The Broad Institute Genome Sequencing Platform"/>
            <person name="Cuomo C."/>
            <person name="Litvintseva A."/>
            <person name="Chen Y."/>
            <person name="Heitman J."/>
            <person name="Sun S."/>
            <person name="Springer D."/>
            <person name="Dromer F."/>
            <person name="Young S.K."/>
            <person name="Zeng Q."/>
            <person name="Gargeya S."/>
            <person name="Fitzgerald M."/>
            <person name="Abouelleil A."/>
            <person name="Alvarado L."/>
            <person name="Berlin A.M."/>
            <person name="Chapman S.B."/>
            <person name="Dewar J."/>
            <person name="Goldberg J."/>
            <person name="Griggs A."/>
            <person name="Gujja S."/>
            <person name="Hansen M."/>
            <person name="Howarth C."/>
            <person name="Imamovic A."/>
            <person name="Larimer J."/>
            <person name="McCowan C."/>
            <person name="Murphy C."/>
            <person name="Pearson M."/>
            <person name="Priest M."/>
            <person name="Roberts A."/>
            <person name="Saif S."/>
            <person name="Shea T."/>
            <person name="Sykes S."/>
            <person name="Wortman J."/>
            <person name="Nusbaum C."/>
            <person name="Birren B."/>
        </authorList>
    </citation>
    <scope>NUCLEOTIDE SEQUENCE</scope>
    <source>
        <strain evidence="5">CBS 10117</strain>
    </source>
</reference>
<dbReference type="GO" id="GO:0005634">
    <property type="term" value="C:nucleus"/>
    <property type="evidence" value="ECO:0007669"/>
    <property type="project" value="TreeGrafter"/>
</dbReference>
<evidence type="ECO:0000259" key="4">
    <source>
        <dbReference type="PROSITE" id="PS50011"/>
    </source>
</evidence>
<dbReference type="GO" id="GO:0004674">
    <property type="term" value="F:protein serine/threonine kinase activity"/>
    <property type="evidence" value="ECO:0007669"/>
    <property type="project" value="TreeGrafter"/>
</dbReference>
<evidence type="ECO:0000313" key="5">
    <source>
        <dbReference type="EMBL" id="WWC62440.1"/>
    </source>
</evidence>
<keyword evidence="6" id="KW-1185">Reference proteome</keyword>
<name>A0AAJ8KRW5_9TREE</name>
<feature type="compositionally biased region" description="Acidic residues" evidence="3">
    <location>
        <begin position="504"/>
        <end position="516"/>
    </location>
</feature>
<feature type="compositionally biased region" description="Low complexity" evidence="3">
    <location>
        <begin position="352"/>
        <end position="361"/>
    </location>
</feature>
<dbReference type="GeneID" id="28969217"/>
<keyword evidence="1" id="KW-0547">Nucleotide-binding</keyword>
<dbReference type="AlphaFoldDB" id="A0AAJ8KRW5"/>
<evidence type="ECO:0000313" key="6">
    <source>
        <dbReference type="Proteomes" id="UP000078595"/>
    </source>
</evidence>
<sequence>MPIIALGANEGVSSLDSALNEKSISSFNLFDSPPQSPPKSLKNTTTQSKADHAINPAANYPTPTSPLRRSASDHHDEDQYDHPSPHAGPSQHRAIPPPPNPRRHRSGVLMSRVRAASNGSGIKLSANPGGSKSHGDLASFGGFTSLNDEEEERDNEDEDAEELEQMDIEEEEGEDGHANAPMSRRRFRSTDRDGWKRHVSEGSRKASADEGGEDTFWDNSARYYHRLHSSRPPSGNASIANSPEHSPQPRARSITSPSTSPIYLRRNLTLPTNGPGPPTNSATSVSLSPNQHFLQTHLPPTFHHNGSSPENSMLEHHGATMVFTPTTQEWRDLQTTPEWQELHKSNNKAAGDMEPSFSGSSSEDESKGSMDSRSASGSGDVRRRSISSSMLLRPERNSSLSPQRTGHKRPTLHTSVSAEYLGSETQHTPDPGSPLLSPADEGQEITLSPSNSSIPVFNPVIIAPSPIMPVGDKVGPISDESPTKPNATSSAPVTPIDSTRDQDTFDDDDIILADPDAEGPVRFASIGRRDSLRVVKKAGDAPPLPRTKTKRELEREKLLSMVDEELEADQKSPSLDENNGWGGGVQEIGSGLGLGSTPPALAEIRVDPSDIDLTTVRSTSADPVLHGKTEPTNPFENTFAQVKSLSLPGKPKGPTSVPSATFKPSPLQASPVNAPTALESPSSSLTSPAETPNNVTSPTPPNGPTVPGQANLASIRDYAKAISRSRHPSVERSMGKDASPPMSPRSPRRRDTNRVSLVAGRVVQPFAIPPSTALPPSHAQSRPQMDRNPSLQSFSPFRSPALSETKSATSVPQFPRLDSTISIAPSTIAPSECPTPTDETAGGIGGRGIDDYVILSEAGKGAYGLVMRAKVKGPKGEPVGDEVIIKYIIKARILADCWKKHKVLGPIPVELHVMDQLRHLLYHKPTQPLPWDPARARPDTSSALPTEDSSSPSSQSSATFRTPESNWSSAHSDKDADSFVSTQKYIAAEIKTSPERGHPNIGKLLDFFEDREFYYLVMPRFGTGLDLFDRVESSPSGLEPFEIRSLLGQLCDAVRFLHANGIVHRDIKDENVILDGKGRCQLIDFGSAAHWRPGKRWDTFSGTLHYASPEILRGEMYGGKEQDVWALGVVGYVLLVGETPFSELPDEVLEGLSDENSRANQVLNERCFHGHQEEGLESDGGGRLEDASDLVKRCLELELADRPTAEVLTQHRYLKGDGGWVGKKGWLNMTSTSTSATTSN</sequence>
<feature type="compositionally biased region" description="Polar residues" evidence="3">
    <location>
        <begin position="483"/>
        <end position="492"/>
    </location>
</feature>
<feature type="compositionally biased region" description="Low complexity" evidence="3">
    <location>
        <begin position="941"/>
        <end position="957"/>
    </location>
</feature>